<protein>
    <recommendedName>
        <fullName evidence="1">DNA-directed RNA polymerase</fullName>
        <ecNumber evidence="1">2.7.7.6</ecNumber>
    </recommendedName>
</protein>
<dbReference type="PANTHER" id="PTHR19376">
    <property type="entry name" value="DNA-DIRECTED RNA POLYMERASE"/>
    <property type="match status" value="1"/>
</dbReference>
<dbReference type="GO" id="GO:0003677">
    <property type="term" value="F:DNA binding"/>
    <property type="evidence" value="ECO:0007669"/>
    <property type="project" value="InterPro"/>
</dbReference>
<dbReference type="SUPFAM" id="SSF64484">
    <property type="entry name" value="beta and beta-prime subunits of DNA dependent RNA-polymerase"/>
    <property type="match status" value="1"/>
</dbReference>
<dbReference type="InterPro" id="IPR045867">
    <property type="entry name" value="DNA-dir_RpoC_beta_prime"/>
</dbReference>
<dbReference type="GO" id="GO:0046872">
    <property type="term" value="F:metal ion binding"/>
    <property type="evidence" value="ECO:0007669"/>
    <property type="project" value="UniProtKB-KW"/>
</dbReference>
<keyword evidence="5" id="KW-0548">Nucleotidyltransferase</keyword>
<evidence type="ECO:0000259" key="10">
    <source>
        <dbReference type="Pfam" id="PF05000"/>
    </source>
</evidence>
<evidence type="ECO:0000256" key="1">
    <source>
        <dbReference type="ARBA" id="ARBA00012418"/>
    </source>
</evidence>
<name>A0A386AX17_9CHLO</name>
<dbReference type="InterPro" id="IPR007081">
    <property type="entry name" value="RNA_pol_Rpb1_5"/>
</dbReference>
<evidence type="ECO:0000256" key="7">
    <source>
        <dbReference type="ARBA" id="ARBA00022833"/>
    </source>
</evidence>
<dbReference type="PANTHER" id="PTHR19376:SF68">
    <property type="entry name" value="DNA-DIRECTED RNA POLYMERASE SUBUNIT BETA"/>
    <property type="match status" value="1"/>
</dbReference>
<dbReference type="GO" id="GO:0006351">
    <property type="term" value="P:DNA-templated transcription"/>
    <property type="evidence" value="ECO:0007669"/>
    <property type="project" value="InterPro"/>
</dbReference>
<dbReference type="AlphaFoldDB" id="A0A386AX17"/>
<feature type="domain" description="RNA polymerase Rpb1" evidence="10">
    <location>
        <begin position="95"/>
        <end position="172"/>
    </location>
</feature>
<dbReference type="Pfam" id="PF04998">
    <property type="entry name" value="RNA_pol_Rpb1_5"/>
    <property type="match status" value="1"/>
</dbReference>
<sequence length="598" mass="68455">MSPRLTTTIFFNHCFDKRRFNSFLHWFFKKSCNGQSRFLKFLEKIKFLGFHTATEAGFSISIDDLKIPPSKSVILLTAENIVFDADIQFQSGNLTTIERYLRILETWNRTSEKLKYQVIQSFQISNFLNPVYLMAFSGARGNISQIRQLVGMRGLMADPQGQIIDFPIRSNFREGLTLTEYLISCSGARKGIVDTALRTAASGYLTRRLVDVAHQVIISQIDCQSKSGIFIEDLYDQHKKVLSLQQRLIGRILAENISCPKTSLIIGFKNQEISKKTSQKLCENGAYEPQKKVLIRSPLTCKSSKFICQLCYGWNLAEGQLVSIGEAVGVLAAQSIGEPGTQLTMRTFHTGGVFTGMLIDQTYSPFNGNIYFHSSCTGLLIRTQQGNIAYLSKNNGILSVIKDIRHKKYVIQRLRQFKIRKQNKKLKNYLSKKKLNLYNKFKKLNLKLKTILKFNILIKKKNKLQINVNNRTQFEFQCGTIIYVREGEKVLQTQLIAELPFIGALAAASENEQEILSPISGEIYFENFVFLEKTIFDLNNETLQKKNSVQGLGEFWILFAHCFDSIIKHKFSFFNPLDLIDEFIPYSQVALKRPPRKF</sequence>
<evidence type="ECO:0000256" key="5">
    <source>
        <dbReference type="ARBA" id="ARBA00022695"/>
    </source>
</evidence>
<evidence type="ECO:0000313" key="11">
    <source>
        <dbReference type="EMBL" id="AYC63913.1"/>
    </source>
</evidence>
<dbReference type="Gene3D" id="1.10.132.30">
    <property type="match status" value="1"/>
</dbReference>
<keyword evidence="8" id="KW-0804">Transcription</keyword>
<reference evidence="11" key="2">
    <citation type="journal article" date="2019" name="Mol. Phylogenet. Evol.">
        <title>Reassessment of the classification of bryopsidales (chlorophyta) based on chloroplast phylogenomic analyses.</title>
        <authorList>
            <person name="Cremen M.C."/>
            <person name="Leliaert F."/>
            <person name="West J."/>
            <person name="Lam D.W."/>
            <person name="Shimada S."/>
            <person name="Lopez-Bautista J.M."/>
            <person name="Verbruggen H."/>
        </authorList>
    </citation>
    <scope>NUCLEOTIDE SEQUENCE</scope>
</reference>
<dbReference type="EMBL" id="MH591083">
    <property type="protein sequence ID" value="AYC63913.1"/>
    <property type="molecule type" value="Genomic_DNA"/>
</dbReference>
<accession>A0A386AX17</accession>
<reference evidence="11" key="1">
    <citation type="submission" date="2018-07" db="EMBL/GenBank/DDBJ databases">
        <authorList>
            <person name="Quirk P.G."/>
            <person name="Krulwich T.A."/>
        </authorList>
    </citation>
    <scope>NUCLEOTIDE SEQUENCE</scope>
</reference>
<keyword evidence="2" id="KW-0240">DNA-directed RNA polymerase</keyword>
<keyword evidence="11" id="KW-0150">Chloroplast</keyword>
<dbReference type="EC" id="2.7.7.6" evidence="1"/>
<dbReference type="Pfam" id="PF05000">
    <property type="entry name" value="RNA_pol_Rpb1_4"/>
    <property type="match status" value="1"/>
</dbReference>
<dbReference type="GO" id="GO:0000428">
    <property type="term" value="C:DNA-directed RNA polymerase complex"/>
    <property type="evidence" value="ECO:0007669"/>
    <property type="project" value="UniProtKB-KW"/>
</dbReference>
<dbReference type="InterPro" id="IPR007083">
    <property type="entry name" value="RNA_pol_Rpb1_4"/>
</dbReference>
<geneLocation type="chloroplast" evidence="11"/>
<dbReference type="GO" id="GO:0003899">
    <property type="term" value="F:DNA-directed RNA polymerase activity"/>
    <property type="evidence" value="ECO:0007669"/>
    <property type="project" value="UniProtKB-EC"/>
</dbReference>
<evidence type="ECO:0000259" key="9">
    <source>
        <dbReference type="Pfam" id="PF04998"/>
    </source>
</evidence>
<dbReference type="InterPro" id="IPR012756">
    <property type="entry name" value="DNA-dir_RpoC2_beta_pp"/>
</dbReference>
<evidence type="ECO:0000256" key="4">
    <source>
        <dbReference type="ARBA" id="ARBA00022679"/>
    </source>
</evidence>
<keyword evidence="4" id="KW-0808">Transferase</keyword>
<dbReference type="Gene3D" id="1.10.274.100">
    <property type="entry name" value="RNA polymerase Rpb1, domain 3"/>
    <property type="match status" value="1"/>
</dbReference>
<gene>
    <name evidence="11" type="primary">rpoC2</name>
</gene>
<dbReference type="NCBIfam" id="TIGR02388">
    <property type="entry name" value="rpoC2_cyan"/>
    <property type="match status" value="1"/>
</dbReference>
<keyword evidence="3 11" id="KW-0934">Plastid</keyword>
<evidence type="ECO:0000256" key="6">
    <source>
        <dbReference type="ARBA" id="ARBA00022723"/>
    </source>
</evidence>
<feature type="domain" description="RNA polymerase Rpb1" evidence="9">
    <location>
        <begin position="175"/>
        <end position="468"/>
    </location>
</feature>
<keyword evidence="6" id="KW-0479">Metal-binding</keyword>
<organism evidence="11">
    <name type="scientific">Flabellia petiolata</name>
    <dbReference type="NCBI Taxonomy" id="189428"/>
    <lineage>
        <taxon>Eukaryota</taxon>
        <taxon>Viridiplantae</taxon>
        <taxon>Chlorophyta</taxon>
        <taxon>core chlorophytes</taxon>
        <taxon>Ulvophyceae</taxon>
        <taxon>TCBD clade</taxon>
        <taxon>Bryopsidales</taxon>
        <taxon>Halimedineae</taxon>
        <taxon>Halimedaceae</taxon>
        <taxon>Udoteae</taxon>
        <taxon>Flabellia</taxon>
    </lineage>
</organism>
<proteinExistence type="predicted"/>
<evidence type="ECO:0000256" key="2">
    <source>
        <dbReference type="ARBA" id="ARBA00022478"/>
    </source>
</evidence>
<dbReference type="InterPro" id="IPR038120">
    <property type="entry name" value="Rpb1_funnel_sf"/>
</dbReference>
<evidence type="ECO:0000256" key="3">
    <source>
        <dbReference type="ARBA" id="ARBA00022640"/>
    </source>
</evidence>
<evidence type="ECO:0000256" key="8">
    <source>
        <dbReference type="ARBA" id="ARBA00023163"/>
    </source>
</evidence>
<dbReference type="InterPro" id="IPR042102">
    <property type="entry name" value="RNA_pol_Rpb1_3_sf"/>
</dbReference>
<keyword evidence="7" id="KW-0862">Zinc</keyword>